<feature type="domain" description="OmpA-like" evidence="9">
    <location>
        <begin position="85"/>
        <end position="198"/>
    </location>
</feature>
<keyword evidence="6 8" id="KW-0449">Lipoprotein</keyword>
<dbReference type="SUPFAM" id="SSF103088">
    <property type="entry name" value="OmpA-like"/>
    <property type="match status" value="1"/>
</dbReference>
<evidence type="ECO:0000313" key="11">
    <source>
        <dbReference type="Proteomes" id="UP000254575"/>
    </source>
</evidence>
<accession>A0A380MXB3</accession>
<dbReference type="NCBIfam" id="TIGR02802">
    <property type="entry name" value="Pal_lipo"/>
    <property type="match status" value="1"/>
</dbReference>
<dbReference type="Pfam" id="PF00691">
    <property type="entry name" value="OmpA"/>
    <property type="match status" value="1"/>
</dbReference>
<dbReference type="HAMAP" id="MF_02204">
    <property type="entry name" value="Pal"/>
    <property type="match status" value="1"/>
</dbReference>
<dbReference type="CDD" id="cd07185">
    <property type="entry name" value="OmpA_C-like"/>
    <property type="match status" value="1"/>
</dbReference>
<evidence type="ECO:0000256" key="7">
    <source>
        <dbReference type="ARBA" id="ARBA00023306"/>
    </source>
</evidence>
<keyword evidence="3 8" id="KW-0472">Membrane</keyword>
<dbReference type="OrthoDB" id="9809164at2"/>
<dbReference type="InterPro" id="IPR006665">
    <property type="entry name" value="OmpA-like"/>
</dbReference>
<keyword evidence="5 8" id="KW-0998">Cell outer membrane</keyword>
<dbReference type="PANTHER" id="PTHR30329:SF21">
    <property type="entry name" value="LIPOPROTEIN YIAD-RELATED"/>
    <property type="match status" value="1"/>
</dbReference>
<dbReference type="PROSITE" id="PS51257">
    <property type="entry name" value="PROKAR_LIPOPROTEIN"/>
    <property type="match status" value="1"/>
</dbReference>
<gene>
    <name evidence="8" type="primary">pal</name>
    <name evidence="10" type="ORF">NCTC10717_01246</name>
</gene>
<name>A0A380MXB3_9GAMM</name>
<dbReference type="InterPro" id="IPR014169">
    <property type="entry name" value="Pal_lipo_C"/>
</dbReference>
<dbReference type="RefSeq" id="WP_115218477.1">
    <property type="nucleotide sequence ID" value="NZ_UHIA01000004.1"/>
</dbReference>
<dbReference type="AlphaFoldDB" id="A0A380MXB3"/>
<comment type="subcellular location">
    <subcellularLocation>
        <location evidence="8">Cell outer membrane</location>
        <topology evidence="8">Lipid-anchor</topology>
    </subcellularLocation>
</comment>
<dbReference type="InterPro" id="IPR039001">
    <property type="entry name" value="Pal"/>
</dbReference>
<evidence type="ECO:0000256" key="3">
    <source>
        <dbReference type="ARBA" id="ARBA00023136"/>
    </source>
</evidence>
<dbReference type="InterPro" id="IPR036737">
    <property type="entry name" value="OmpA-like_sf"/>
</dbReference>
<dbReference type="Proteomes" id="UP000254575">
    <property type="component" value="Unassembled WGS sequence"/>
</dbReference>
<evidence type="ECO:0000256" key="5">
    <source>
        <dbReference type="ARBA" id="ARBA00023237"/>
    </source>
</evidence>
<evidence type="ECO:0000256" key="8">
    <source>
        <dbReference type="HAMAP-Rule" id="MF_02204"/>
    </source>
</evidence>
<keyword evidence="1 8" id="KW-0132">Cell division</keyword>
<evidence type="ECO:0000256" key="2">
    <source>
        <dbReference type="ARBA" id="ARBA00022729"/>
    </source>
</evidence>
<organism evidence="10 11">
    <name type="scientific">Suttonella indologenes</name>
    <dbReference type="NCBI Taxonomy" id="13276"/>
    <lineage>
        <taxon>Bacteria</taxon>
        <taxon>Pseudomonadati</taxon>
        <taxon>Pseudomonadota</taxon>
        <taxon>Gammaproteobacteria</taxon>
        <taxon>Cardiobacteriales</taxon>
        <taxon>Cardiobacteriaceae</taxon>
        <taxon>Suttonella</taxon>
    </lineage>
</organism>
<dbReference type="InterPro" id="IPR050330">
    <property type="entry name" value="Bact_OuterMem_StrucFunc"/>
</dbReference>
<dbReference type="PROSITE" id="PS51123">
    <property type="entry name" value="OMPA_2"/>
    <property type="match status" value="1"/>
</dbReference>
<sequence length="198" mass="21719">MKLNKSATLIFGAALIIAGCSKPYGVDAYGNAPPNEIYGAGGTVYGADGYTVPGKSTIYGNVQTNQRASYGDFYEDPTYGVNVVGGPQAGAKDRVIYFSYDSSQLDSRSVAVVQEHARYLRENPQTRVVLEGHTDERGSREYNLGLGERRAYSVRNVFIEQGVNPAQLRVLSYGEERPVDFCSNESCYAKNRRAVIVY</sequence>
<evidence type="ECO:0000259" key="9">
    <source>
        <dbReference type="PROSITE" id="PS51123"/>
    </source>
</evidence>
<dbReference type="GO" id="GO:0051301">
    <property type="term" value="P:cell division"/>
    <property type="evidence" value="ECO:0007669"/>
    <property type="project" value="UniProtKB-UniRule"/>
</dbReference>
<dbReference type="Gene3D" id="3.30.1330.60">
    <property type="entry name" value="OmpA-like domain"/>
    <property type="match status" value="1"/>
</dbReference>
<dbReference type="PANTHER" id="PTHR30329">
    <property type="entry name" value="STATOR ELEMENT OF FLAGELLAR MOTOR COMPLEX"/>
    <property type="match status" value="1"/>
</dbReference>
<comment type="similarity">
    <text evidence="8">Belongs to the Pal lipoprotein family.</text>
</comment>
<keyword evidence="7 8" id="KW-0131">Cell cycle</keyword>
<comment type="function">
    <text evidence="8">Part of the Tol-Pal system, which plays a role in outer membrane invagination during cell division and is important for maintaining outer membrane integrity.</text>
</comment>
<dbReference type="PRINTS" id="PR01021">
    <property type="entry name" value="OMPADOMAIN"/>
</dbReference>
<evidence type="ECO:0000256" key="6">
    <source>
        <dbReference type="ARBA" id="ARBA00023288"/>
    </source>
</evidence>
<evidence type="ECO:0000256" key="4">
    <source>
        <dbReference type="ARBA" id="ARBA00023139"/>
    </source>
</evidence>
<dbReference type="GO" id="GO:0009279">
    <property type="term" value="C:cell outer membrane"/>
    <property type="evidence" value="ECO:0007669"/>
    <property type="project" value="UniProtKB-SubCell"/>
</dbReference>
<evidence type="ECO:0000256" key="1">
    <source>
        <dbReference type="ARBA" id="ARBA00022618"/>
    </source>
</evidence>
<keyword evidence="4 8" id="KW-0564">Palmitate</keyword>
<dbReference type="InterPro" id="IPR006690">
    <property type="entry name" value="OMPA-like_CS"/>
</dbReference>
<reference evidence="10 11" key="1">
    <citation type="submission" date="2018-06" db="EMBL/GenBank/DDBJ databases">
        <authorList>
            <consortium name="Pathogen Informatics"/>
            <person name="Doyle S."/>
        </authorList>
    </citation>
    <scope>NUCLEOTIDE SEQUENCE [LARGE SCALE GENOMIC DNA]</scope>
    <source>
        <strain evidence="10 11">NCTC10717</strain>
    </source>
</reference>
<protein>
    <recommendedName>
        <fullName evidence="8">Peptidoglycan-associated lipoprotein</fullName>
        <shortName evidence="8">PAL</shortName>
    </recommendedName>
</protein>
<evidence type="ECO:0000313" key="10">
    <source>
        <dbReference type="EMBL" id="SUO96918.1"/>
    </source>
</evidence>
<dbReference type="PROSITE" id="PS01068">
    <property type="entry name" value="OMPA_1"/>
    <property type="match status" value="1"/>
</dbReference>
<dbReference type="EMBL" id="UHIA01000004">
    <property type="protein sequence ID" value="SUO96918.1"/>
    <property type="molecule type" value="Genomic_DNA"/>
</dbReference>
<dbReference type="InterPro" id="IPR006664">
    <property type="entry name" value="OMP_bac"/>
</dbReference>
<proteinExistence type="inferred from homology"/>
<comment type="subunit">
    <text evidence="8">The Tol-Pal system is composed of five core proteins: the inner membrane proteins TolA, TolQ and TolR, the periplasmic protein TolB and the outer membrane protein Pal. They form a network linking the inner and outer membranes and the peptidoglycan layer.</text>
</comment>
<keyword evidence="11" id="KW-1185">Reference proteome</keyword>
<keyword evidence="2 8" id="KW-0732">Signal</keyword>